<keyword evidence="2" id="KW-1185">Reference proteome</keyword>
<reference evidence="1 2" key="1">
    <citation type="submission" date="2024-01" db="EMBL/GenBank/DDBJ databases">
        <title>The genomes of 5 underutilized Papilionoideae crops provide insights into root nodulation and disease resistanc.</title>
        <authorList>
            <person name="Jiang F."/>
        </authorList>
    </citation>
    <scope>NUCLEOTIDE SEQUENCE [LARGE SCALE GENOMIC DNA]</scope>
    <source>
        <strain evidence="1">DUOXIRENSHENG_FW03</strain>
        <tissue evidence="1">Leaves</tissue>
    </source>
</reference>
<dbReference type="Proteomes" id="UP001386955">
    <property type="component" value="Unassembled WGS sequence"/>
</dbReference>
<evidence type="ECO:0000313" key="1">
    <source>
        <dbReference type="EMBL" id="KAK7401075.1"/>
    </source>
</evidence>
<protein>
    <submittedName>
        <fullName evidence="1">Uncharacterized protein</fullName>
    </submittedName>
</protein>
<dbReference type="EMBL" id="JAYMYS010000003">
    <property type="protein sequence ID" value="KAK7401075.1"/>
    <property type="molecule type" value="Genomic_DNA"/>
</dbReference>
<accession>A0AAN9SMX4</accession>
<proteinExistence type="predicted"/>
<name>A0AAN9SMX4_PSOTE</name>
<evidence type="ECO:0000313" key="2">
    <source>
        <dbReference type="Proteomes" id="UP001386955"/>
    </source>
</evidence>
<sequence length="128" mass="14587">MTAKDPSLSLYLSLEIISGFPPHSSKPPSPRGLVFISLCGRLRDIISPLVESVSSIFNLIFSTAMSFDLGDIEEFAFLLWSMWRSRNKLIWRELVRIVHRVSGSDGISDLLVVLSCLKERWFSEWIDL</sequence>
<dbReference type="AlphaFoldDB" id="A0AAN9SMX4"/>
<gene>
    <name evidence="1" type="ORF">VNO78_12387</name>
</gene>
<organism evidence="1 2">
    <name type="scientific">Psophocarpus tetragonolobus</name>
    <name type="common">Winged bean</name>
    <name type="synonym">Dolichos tetragonolobus</name>
    <dbReference type="NCBI Taxonomy" id="3891"/>
    <lineage>
        <taxon>Eukaryota</taxon>
        <taxon>Viridiplantae</taxon>
        <taxon>Streptophyta</taxon>
        <taxon>Embryophyta</taxon>
        <taxon>Tracheophyta</taxon>
        <taxon>Spermatophyta</taxon>
        <taxon>Magnoliopsida</taxon>
        <taxon>eudicotyledons</taxon>
        <taxon>Gunneridae</taxon>
        <taxon>Pentapetalae</taxon>
        <taxon>rosids</taxon>
        <taxon>fabids</taxon>
        <taxon>Fabales</taxon>
        <taxon>Fabaceae</taxon>
        <taxon>Papilionoideae</taxon>
        <taxon>50 kb inversion clade</taxon>
        <taxon>NPAAA clade</taxon>
        <taxon>indigoferoid/millettioid clade</taxon>
        <taxon>Phaseoleae</taxon>
        <taxon>Psophocarpus</taxon>
    </lineage>
</organism>
<comment type="caution">
    <text evidence="1">The sequence shown here is derived from an EMBL/GenBank/DDBJ whole genome shotgun (WGS) entry which is preliminary data.</text>
</comment>